<evidence type="ECO:0000313" key="3">
    <source>
        <dbReference type="Proteomes" id="UP000000370"/>
    </source>
</evidence>
<feature type="transmembrane region" description="Helical" evidence="1">
    <location>
        <begin position="196"/>
        <end position="222"/>
    </location>
</feature>
<keyword evidence="1" id="KW-0812">Transmembrane</keyword>
<dbReference type="Proteomes" id="UP000000370">
    <property type="component" value="Chromosome"/>
</dbReference>
<dbReference type="InterPro" id="IPR008875">
    <property type="entry name" value="TraX"/>
</dbReference>
<name>A9KT94_LACP7</name>
<dbReference type="AlphaFoldDB" id="A9KT94"/>
<feature type="transmembrane region" description="Helical" evidence="1">
    <location>
        <begin position="234"/>
        <end position="254"/>
    </location>
</feature>
<organism evidence="2 3">
    <name type="scientific">Lachnoclostridium phytofermentans (strain ATCC 700394 / DSM 18823 / ISDg)</name>
    <name type="common">Clostridium phytofermentans</name>
    <dbReference type="NCBI Taxonomy" id="357809"/>
    <lineage>
        <taxon>Bacteria</taxon>
        <taxon>Bacillati</taxon>
        <taxon>Bacillota</taxon>
        <taxon>Clostridia</taxon>
        <taxon>Lachnospirales</taxon>
        <taxon>Lachnospiraceae</taxon>
    </lineage>
</organism>
<feature type="transmembrane region" description="Helical" evidence="1">
    <location>
        <begin position="12"/>
        <end position="32"/>
    </location>
</feature>
<proteinExistence type="predicted"/>
<dbReference type="STRING" id="357809.Cphy_3371"/>
<gene>
    <name evidence="2" type="ordered locus">Cphy_3371</name>
</gene>
<evidence type="ECO:0000313" key="2">
    <source>
        <dbReference type="EMBL" id="ABX43724.1"/>
    </source>
</evidence>
<evidence type="ECO:0008006" key="4">
    <source>
        <dbReference type="Google" id="ProtNLM"/>
    </source>
</evidence>
<dbReference type="eggNOG" id="ENOG5031QMC">
    <property type="taxonomic scope" value="Bacteria"/>
</dbReference>
<reference evidence="3" key="1">
    <citation type="submission" date="2007-11" db="EMBL/GenBank/DDBJ databases">
        <title>Complete genome sequence of Clostridium phytofermentans ISDg.</title>
        <authorList>
            <person name="Leschine S.B."/>
            <person name="Warnick T.A."/>
            <person name="Blanchard J.L."/>
            <person name="Schnell D.J."/>
            <person name="Petit E.L."/>
            <person name="LaTouf W.G."/>
            <person name="Copeland A."/>
            <person name="Lucas S."/>
            <person name="Lapidus A."/>
            <person name="Barry K."/>
            <person name="Glavina del Rio T."/>
            <person name="Dalin E."/>
            <person name="Tice H."/>
            <person name="Pitluck S."/>
            <person name="Kiss H."/>
            <person name="Brettin T."/>
            <person name="Bruce D."/>
            <person name="Detter J.C."/>
            <person name="Han C."/>
            <person name="Kuske C."/>
            <person name="Schmutz J."/>
            <person name="Larimer F."/>
            <person name="Land M."/>
            <person name="Hauser L."/>
            <person name="Kyrpides N."/>
            <person name="Kim E.A."/>
            <person name="Richardson P."/>
        </authorList>
    </citation>
    <scope>NUCLEOTIDE SEQUENCE [LARGE SCALE GENOMIC DNA]</scope>
    <source>
        <strain evidence="3">ATCC 700394 / DSM 18823 / ISDg</strain>
    </source>
</reference>
<keyword evidence="1" id="KW-1133">Transmembrane helix</keyword>
<feature type="transmembrane region" description="Helical" evidence="1">
    <location>
        <begin position="85"/>
        <end position="105"/>
    </location>
</feature>
<dbReference type="HOGENOM" id="CLU_074054_0_0_9"/>
<feature type="transmembrane region" description="Helical" evidence="1">
    <location>
        <begin position="117"/>
        <end position="135"/>
    </location>
</feature>
<dbReference type="Pfam" id="PF05857">
    <property type="entry name" value="TraX"/>
    <property type="match status" value="1"/>
</dbReference>
<dbReference type="OrthoDB" id="9781069at2"/>
<feature type="transmembrane region" description="Helical" evidence="1">
    <location>
        <begin position="173"/>
        <end position="189"/>
    </location>
</feature>
<keyword evidence="1" id="KW-0472">Membrane</keyword>
<feature type="transmembrane region" description="Helical" evidence="1">
    <location>
        <begin position="147"/>
        <end position="167"/>
    </location>
</feature>
<evidence type="ECO:0000256" key="1">
    <source>
        <dbReference type="SAM" id="Phobius"/>
    </source>
</evidence>
<dbReference type="RefSeq" id="WP_012201373.1">
    <property type="nucleotide sequence ID" value="NC_010001.1"/>
</dbReference>
<dbReference type="EMBL" id="CP000885">
    <property type="protein sequence ID" value="ABX43724.1"/>
    <property type="molecule type" value="Genomic_DNA"/>
</dbReference>
<keyword evidence="3" id="KW-1185">Reference proteome</keyword>
<dbReference type="KEGG" id="cpy:Cphy_3371"/>
<feature type="transmembrane region" description="Helical" evidence="1">
    <location>
        <begin position="52"/>
        <end position="73"/>
    </location>
</feature>
<sequence>MRKERTTTLNSFTLKLIACFTMLIDHFTTIFVPRYTTPLFHITLSSYELDVTWYVVGRSIGRIAFPIFAFLIVEGFFHTRNRMKYLLRLLLFAVISEIPYDYAFWGFPNMNLKLLLYKQNVFFTLAIGLLTIIIYDYIKNRMHSNTMWMTLFGVLTIIGGTGLLILVQADYSEYGYGVLLIVGFYLAYGNRNLRMLLFILLVGFFRGGIEFMAILAAPFLYYYNGERGTKRFKYAFYTFYPLHLVILQGIYQFLSN</sequence>
<protein>
    <recommendedName>
        <fullName evidence="4">Conjugal transfer protein TraX</fullName>
    </recommendedName>
</protein>
<accession>A9KT94</accession>